<sequence>MPLRGGFGSVRPLRASDSPSLFEALHSDSSGAEWTYMAFGPFGSEGEFAAFIDGLLGDGSLAMFALTDETETAAGMAGFSRIDLAAGSLEVGGVMMGATLQRTVAATETMFLLGRYVFDELCYRRYEWKCDALNARSRAAAQRLGFRFEGISRKATIYKGRSRDTAWYAMTDDDWRRLRPVVESWLDPSNFEAGVQRTRLSEAVRHQATP</sequence>
<dbReference type="PANTHER" id="PTHR43441">
    <property type="entry name" value="RIBOSOMAL-PROTEIN-SERINE ACETYLTRANSFERASE"/>
    <property type="match status" value="1"/>
</dbReference>
<dbReference type="Pfam" id="PF13302">
    <property type="entry name" value="Acetyltransf_3"/>
    <property type="match status" value="1"/>
</dbReference>
<dbReference type="Gene3D" id="3.40.630.30">
    <property type="match status" value="1"/>
</dbReference>
<evidence type="ECO:0000313" key="3">
    <source>
        <dbReference type="Proteomes" id="UP000662857"/>
    </source>
</evidence>
<keyword evidence="3" id="KW-1185">Reference proteome</keyword>
<dbReference type="AlphaFoldDB" id="A0A895YHR9"/>
<accession>A0A895YHR9</accession>
<dbReference type="SUPFAM" id="SSF55729">
    <property type="entry name" value="Acyl-CoA N-acyltransferases (Nat)"/>
    <property type="match status" value="1"/>
</dbReference>
<dbReference type="InterPro" id="IPR051908">
    <property type="entry name" value="Ribosomal_N-acetyltransferase"/>
</dbReference>
<dbReference type="Proteomes" id="UP000662857">
    <property type="component" value="Chromosome"/>
</dbReference>
<feature type="domain" description="N-acetyltransferase" evidence="1">
    <location>
        <begin position="8"/>
        <end position="164"/>
    </location>
</feature>
<dbReference type="InterPro" id="IPR000182">
    <property type="entry name" value="GNAT_dom"/>
</dbReference>
<protein>
    <submittedName>
        <fullName evidence="2">GNAT family N-acetyltransferase</fullName>
    </submittedName>
</protein>
<name>A0A895YHR9_9ACTN</name>
<dbReference type="InterPro" id="IPR016181">
    <property type="entry name" value="Acyl_CoA_acyltransferase"/>
</dbReference>
<dbReference type="PROSITE" id="PS51186">
    <property type="entry name" value="GNAT"/>
    <property type="match status" value="1"/>
</dbReference>
<dbReference type="GO" id="GO:0008999">
    <property type="term" value="F:protein-N-terminal-alanine acetyltransferase activity"/>
    <property type="evidence" value="ECO:0007669"/>
    <property type="project" value="TreeGrafter"/>
</dbReference>
<dbReference type="GO" id="GO:1990189">
    <property type="term" value="F:protein N-terminal-serine acetyltransferase activity"/>
    <property type="evidence" value="ECO:0007669"/>
    <property type="project" value="TreeGrafter"/>
</dbReference>
<dbReference type="RefSeq" id="WP_239675358.1">
    <property type="nucleotide sequence ID" value="NZ_CP070499.1"/>
</dbReference>
<dbReference type="PANTHER" id="PTHR43441:SF2">
    <property type="entry name" value="FAMILY ACETYLTRANSFERASE, PUTATIVE (AFU_ORTHOLOGUE AFUA_7G00850)-RELATED"/>
    <property type="match status" value="1"/>
</dbReference>
<evidence type="ECO:0000313" key="2">
    <source>
        <dbReference type="EMBL" id="QSB13278.1"/>
    </source>
</evidence>
<organism evidence="2 3">
    <name type="scientific">Natronosporangium hydrolyticum</name>
    <dbReference type="NCBI Taxonomy" id="2811111"/>
    <lineage>
        <taxon>Bacteria</taxon>
        <taxon>Bacillati</taxon>
        <taxon>Actinomycetota</taxon>
        <taxon>Actinomycetes</taxon>
        <taxon>Micromonosporales</taxon>
        <taxon>Micromonosporaceae</taxon>
        <taxon>Natronosporangium</taxon>
    </lineage>
</organism>
<evidence type="ECO:0000259" key="1">
    <source>
        <dbReference type="PROSITE" id="PS51186"/>
    </source>
</evidence>
<proteinExistence type="predicted"/>
<reference evidence="2" key="1">
    <citation type="submission" date="2021-02" db="EMBL/GenBank/DDBJ databases">
        <title>Natrosporangium hydrolyticum gen. nov., sp. nov, a haloalkaliphilic actinobacterium from a soda solonchak soil.</title>
        <authorList>
            <person name="Sorokin D.Y."/>
            <person name="Khijniak T.V."/>
            <person name="Zakharycheva A.P."/>
            <person name="Boueva O.V."/>
            <person name="Ariskina E.V."/>
            <person name="Hahnke R.L."/>
            <person name="Bunk B."/>
            <person name="Sproer C."/>
            <person name="Schumann P."/>
            <person name="Evtushenko L.I."/>
            <person name="Kublanov I.V."/>
        </authorList>
    </citation>
    <scope>NUCLEOTIDE SEQUENCE</scope>
    <source>
        <strain evidence="2">DSM 106523</strain>
    </source>
</reference>
<dbReference type="GO" id="GO:0005737">
    <property type="term" value="C:cytoplasm"/>
    <property type="evidence" value="ECO:0007669"/>
    <property type="project" value="TreeGrafter"/>
</dbReference>
<dbReference type="EMBL" id="CP070499">
    <property type="protein sequence ID" value="QSB13278.1"/>
    <property type="molecule type" value="Genomic_DNA"/>
</dbReference>
<dbReference type="KEGG" id="nhy:JQS43_16785"/>
<gene>
    <name evidence="2" type="ORF">JQS43_16785</name>
</gene>